<evidence type="ECO:0000313" key="3">
    <source>
        <dbReference type="Proteomes" id="UP000275267"/>
    </source>
</evidence>
<proteinExistence type="predicted"/>
<feature type="compositionally biased region" description="Polar residues" evidence="1">
    <location>
        <begin position="15"/>
        <end position="28"/>
    </location>
</feature>
<organism evidence="2 3">
    <name type="scientific">Panicum miliaceum</name>
    <name type="common">Proso millet</name>
    <name type="synonym">Broomcorn millet</name>
    <dbReference type="NCBI Taxonomy" id="4540"/>
    <lineage>
        <taxon>Eukaryota</taxon>
        <taxon>Viridiplantae</taxon>
        <taxon>Streptophyta</taxon>
        <taxon>Embryophyta</taxon>
        <taxon>Tracheophyta</taxon>
        <taxon>Spermatophyta</taxon>
        <taxon>Magnoliopsida</taxon>
        <taxon>Liliopsida</taxon>
        <taxon>Poales</taxon>
        <taxon>Poaceae</taxon>
        <taxon>PACMAD clade</taxon>
        <taxon>Panicoideae</taxon>
        <taxon>Panicodae</taxon>
        <taxon>Paniceae</taxon>
        <taxon>Panicinae</taxon>
        <taxon>Panicum</taxon>
        <taxon>Panicum sect. Panicum</taxon>
    </lineage>
</organism>
<dbReference type="EMBL" id="PQIB02000003">
    <property type="protein sequence ID" value="RLN31117.1"/>
    <property type="molecule type" value="Genomic_DNA"/>
</dbReference>
<keyword evidence="3" id="KW-1185">Reference proteome</keyword>
<name>A0A3L6T3I0_PANMI</name>
<feature type="compositionally biased region" description="Acidic residues" evidence="1">
    <location>
        <begin position="85"/>
        <end position="113"/>
    </location>
</feature>
<accession>A0A3L6T3I0</accession>
<evidence type="ECO:0000313" key="2">
    <source>
        <dbReference type="EMBL" id="RLN31117.1"/>
    </source>
</evidence>
<feature type="compositionally biased region" description="Basic and acidic residues" evidence="1">
    <location>
        <begin position="68"/>
        <end position="84"/>
    </location>
</feature>
<evidence type="ECO:0000256" key="1">
    <source>
        <dbReference type="SAM" id="MobiDB-lite"/>
    </source>
</evidence>
<protein>
    <submittedName>
        <fullName evidence="2">Uncharacterized protein</fullName>
    </submittedName>
</protein>
<feature type="region of interest" description="Disordered" evidence="1">
    <location>
        <begin position="1"/>
        <end position="171"/>
    </location>
</feature>
<reference evidence="3" key="1">
    <citation type="journal article" date="2019" name="Nat. Commun.">
        <title>The genome of broomcorn millet.</title>
        <authorList>
            <person name="Zou C."/>
            <person name="Miki D."/>
            <person name="Li D."/>
            <person name="Tang Q."/>
            <person name="Xiao L."/>
            <person name="Rajput S."/>
            <person name="Deng P."/>
            <person name="Jia W."/>
            <person name="Huang R."/>
            <person name="Zhang M."/>
            <person name="Sun Y."/>
            <person name="Hu J."/>
            <person name="Fu X."/>
            <person name="Schnable P.S."/>
            <person name="Li F."/>
            <person name="Zhang H."/>
            <person name="Feng B."/>
            <person name="Zhu X."/>
            <person name="Liu R."/>
            <person name="Schnable J.C."/>
            <person name="Zhu J.-K."/>
            <person name="Zhang H."/>
        </authorList>
    </citation>
    <scope>NUCLEOTIDE SEQUENCE [LARGE SCALE GENOMIC DNA]</scope>
</reference>
<dbReference type="Proteomes" id="UP000275267">
    <property type="component" value="Unassembled WGS sequence"/>
</dbReference>
<dbReference type="AlphaFoldDB" id="A0A3L6T3I0"/>
<gene>
    <name evidence="2" type="ORF">C2845_PM05G19570</name>
</gene>
<sequence length="171" mass="19133">MPNQRERRTKRRLDSSQVDPNESGSSHANVVKSRTLRSRGQKRAPSGDIEGGSNGSSNNSSDDEFEDETFRVEHMTGKGPTKGDSEDEEEVAVGADGSDDDEGDGSEDEDANDVEPPIINRARYPFGRTPTNYFGDGVTETSQRDIEVEKKRQWRASKKERDSIKMMHLQR</sequence>
<comment type="caution">
    <text evidence="2">The sequence shown here is derived from an EMBL/GenBank/DDBJ whole genome shotgun (WGS) entry which is preliminary data.</text>
</comment>
<feature type="compositionally biased region" description="Basic and acidic residues" evidence="1">
    <location>
        <begin position="142"/>
        <end position="165"/>
    </location>
</feature>